<evidence type="ECO:0000256" key="4">
    <source>
        <dbReference type="ARBA" id="ARBA00022989"/>
    </source>
</evidence>
<feature type="transmembrane region" description="Helical" evidence="6">
    <location>
        <begin position="41"/>
        <end position="70"/>
    </location>
</feature>
<evidence type="ECO:0000313" key="8">
    <source>
        <dbReference type="EMBL" id="QNO14452.1"/>
    </source>
</evidence>
<dbReference type="PANTHER" id="PTHR33545:SF9">
    <property type="entry name" value="UPF0750 MEMBRANE PROTEIN YITE"/>
    <property type="match status" value="1"/>
</dbReference>
<reference evidence="8 9" key="1">
    <citation type="submission" date="2020-07" db="EMBL/GenBank/DDBJ databases">
        <title>Alkalicella. sp. LB2 genome.</title>
        <authorList>
            <person name="Postec A."/>
            <person name="Quemeneur M."/>
        </authorList>
    </citation>
    <scope>NUCLEOTIDE SEQUENCE [LARGE SCALE GENOMIC DNA]</scope>
    <source>
        <strain evidence="8 9">LB2</strain>
    </source>
</reference>
<name>A0A7G9W6Z0_ALKCA</name>
<dbReference type="CDD" id="cd16380">
    <property type="entry name" value="YitT_C"/>
    <property type="match status" value="1"/>
</dbReference>
<dbReference type="Gene3D" id="3.30.70.120">
    <property type="match status" value="1"/>
</dbReference>
<dbReference type="RefSeq" id="WP_213168155.1">
    <property type="nucleotide sequence ID" value="NZ_CP058559.1"/>
</dbReference>
<feature type="domain" description="DUF2179" evidence="7">
    <location>
        <begin position="215"/>
        <end position="269"/>
    </location>
</feature>
<protein>
    <submittedName>
        <fullName evidence="8">YitT family protein</fullName>
    </submittedName>
</protein>
<dbReference type="KEGG" id="acae:HYG86_06530"/>
<evidence type="ECO:0000256" key="2">
    <source>
        <dbReference type="ARBA" id="ARBA00022475"/>
    </source>
</evidence>
<dbReference type="Pfam" id="PF02588">
    <property type="entry name" value="YitT_membrane"/>
    <property type="match status" value="1"/>
</dbReference>
<accession>A0A7G9W6Z0</accession>
<dbReference type="PIRSF" id="PIRSF006483">
    <property type="entry name" value="Membrane_protein_YitT"/>
    <property type="match status" value="1"/>
</dbReference>
<dbReference type="InterPro" id="IPR003740">
    <property type="entry name" value="YitT"/>
</dbReference>
<evidence type="ECO:0000259" key="7">
    <source>
        <dbReference type="Pfam" id="PF10035"/>
    </source>
</evidence>
<dbReference type="InterPro" id="IPR051461">
    <property type="entry name" value="UPF0750_membrane"/>
</dbReference>
<dbReference type="Proteomes" id="UP000516160">
    <property type="component" value="Chromosome"/>
</dbReference>
<dbReference type="EMBL" id="CP058559">
    <property type="protein sequence ID" value="QNO14452.1"/>
    <property type="molecule type" value="Genomic_DNA"/>
</dbReference>
<feature type="transmembrane region" description="Helical" evidence="6">
    <location>
        <begin position="140"/>
        <end position="161"/>
    </location>
</feature>
<feature type="transmembrane region" description="Helical" evidence="6">
    <location>
        <begin position="77"/>
        <end position="96"/>
    </location>
</feature>
<evidence type="ECO:0000256" key="1">
    <source>
        <dbReference type="ARBA" id="ARBA00004651"/>
    </source>
</evidence>
<feature type="transmembrane region" description="Helical" evidence="6">
    <location>
        <begin position="102"/>
        <end position="120"/>
    </location>
</feature>
<keyword evidence="4 6" id="KW-1133">Transmembrane helix</keyword>
<organism evidence="8 9">
    <name type="scientific">Alkalicella caledoniensis</name>
    <dbReference type="NCBI Taxonomy" id="2731377"/>
    <lineage>
        <taxon>Bacteria</taxon>
        <taxon>Bacillati</taxon>
        <taxon>Bacillota</taxon>
        <taxon>Clostridia</taxon>
        <taxon>Eubacteriales</taxon>
        <taxon>Proteinivoracaceae</taxon>
        <taxon>Alkalicella</taxon>
    </lineage>
</organism>
<dbReference type="AlphaFoldDB" id="A0A7G9W6Z0"/>
<dbReference type="PANTHER" id="PTHR33545">
    <property type="entry name" value="UPF0750 MEMBRANE PROTEIN YITT-RELATED"/>
    <property type="match status" value="1"/>
</dbReference>
<dbReference type="InterPro" id="IPR015867">
    <property type="entry name" value="N-reg_PII/ATP_PRibTrfase_C"/>
</dbReference>
<gene>
    <name evidence="8" type="ORF">HYG86_06530</name>
</gene>
<sequence length="277" mass="29586">MKAFKDYLLITLGCLITSISLNGLLIPNRIAAGGVSGFATVLYYLFGIPVSITLIVVNIPLFIAGVIYLGRKFGIRTLYGTIILALMVALTSGISPLTSDPLLASIYGGVLSGLGLGIVFRAKATTGGTDLAAQLLHKFWGFTVGQGLLGIDFLVIALATIAFNAELAMYALIAVFITGKGIDLVQQGLRVSKMALIISNEPEKISETILYKLNRGATTLRGKGAYSKVDKDVILCVVNQMEITKLKEMVYDVDNKAFVIVTDITEALGEGFKLIDN</sequence>
<dbReference type="InterPro" id="IPR019264">
    <property type="entry name" value="DUF2179"/>
</dbReference>
<keyword evidence="3 6" id="KW-0812">Transmembrane</keyword>
<keyword evidence="5 6" id="KW-0472">Membrane</keyword>
<dbReference type="GO" id="GO:0005886">
    <property type="term" value="C:plasma membrane"/>
    <property type="evidence" value="ECO:0007669"/>
    <property type="project" value="UniProtKB-SubCell"/>
</dbReference>
<keyword evidence="9" id="KW-1185">Reference proteome</keyword>
<keyword evidence="2" id="KW-1003">Cell membrane</keyword>
<dbReference type="Pfam" id="PF10035">
    <property type="entry name" value="DUF2179"/>
    <property type="match status" value="1"/>
</dbReference>
<comment type="subcellular location">
    <subcellularLocation>
        <location evidence="1">Cell membrane</location>
        <topology evidence="1">Multi-pass membrane protein</topology>
    </subcellularLocation>
</comment>
<proteinExistence type="predicted"/>
<evidence type="ECO:0000256" key="5">
    <source>
        <dbReference type="ARBA" id="ARBA00023136"/>
    </source>
</evidence>
<evidence type="ECO:0000313" key="9">
    <source>
        <dbReference type="Proteomes" id="UP000516160"/>
    </source>
</evidence>
<evidence type="ECO:0000256" key="3">
    <source>
        <dbReference type="ARBA" id="ARBA00022692"/>
    </source>
</evidence>
<evidence type="ECO:0000256" key="6">
    <source>
        <dbReference type="SAM" id="Phobius"/>
    </source>
</evidence>